<reference evidence="5 6" key="1">
    <citation type="submission" date="2014-02" db="EMBL/GenBank/DDBJ databases">
        <title>The genome sequence of Colletotrichum salicis CBS 607.94.</title>
        <authorList>
            <person name="Baroncelli R."/>
            <person name="Thon M.R."/>
        </authorList>
    </citation>
    <scope>NUCLEOTIDE SEQUENCE [LARGE SCALE GENOMIC DNA]</scope>
    <source>
        <strain evidence="5 6">CBS 607.94</strain>
    </source>
</reference>
<comment type="subcellular location">
    <subcellularLocation>
        <location evidence="1">Cell envelope</location>
    </subcellularLocation>
</comment>
<evidence type="ECO:0000256" key="1">
    <source>
        <dbReference type="ARBA" id="ARBA00004196"/>
    </source>
</evidence>
<comment type="caution">
    <text evidence="5">The sequence shown here is derived from an EMBL/GenBank/DDBJ whole genome shotgun (WGS) entry which is preliminary data.</text>
</comment>
<evidence type="ECO:0000256" key="2">
    <source>
        <dbReference type="ARBA" id="ARBA00009576"/>
    </source>
</evidence>
<dbReference type="CDD" id="cd23508">
    <property type="entry name" value="hydrophobin_II"/>
    <property type="match status" value="1"/>
</dbReference>
<dbReference type="InterPro" id="IPR010636">
    <property type="entry name" value="Class_II_hydrophobin"/>
</dbReference>
<dbReference type="Gene3D" id="3.20.120.10">
    <property type="entry name" value="Hydrophobin"/>
    <property type="match status" value="1"/>
</dbReference>
<evidence type="ECO:0000256" key="4">
    <source>
        <dbReference type="SAM" id="SignalP"/>
    </source>
</evidence>
<gene>
    <name evidence="5" type="ORF">CSAL01_00398</name>
</gene>
<dbReference type="GO" id="GO:0005576">
    <property type="term" value="C:extracellular region"/>
    <property type="evidence" value="ECO:0007669"/>
    <property type="project" value="InterPro"/>
</dbReference>
<evidence type="ECO:0000313" key="6">
    <source>
        <dbReference type="Proteomes" id="UP000070121"/>
    </source>
</evidence>
<evidence type="ECO:0000313" key="5">
    <source>
        <dbReference type="EMBL" id="KXH34817.1"/>
    </source>
</evidence>
<dbReference type="PANTHER" id="PTHR42341">
    <property type="entry name" value="HYDROPHOBIN"/>
    <property type="match status" value="1"/>
</dbReference>
<name>A0A135SGA2_9PEZI</name>
<keyword evidence="4" id="KW-0732">Signal</keyword>
<feature type="signal peptide" evidence="4">
    <location>
        <begin position="1"/>
        <end position="17"/>
    </location>
</feature>
<dbReference type="InterPro" id="IPR036686">
    <property type="entry name" value="Class_II_Hydrophobin_sf"/>
</dbReference>
<protein>
    <recommendedName>
        <fullName evidence="7">Fungal hydrophobin</fullName>
    </recommendedName>
</protein>
<comment type="similarity">
    <text evidence="2">Belongs to the cerato-ulmin hydrophobin family.</text>
</comment>
<dbReference type="AlphaFoldDB" id="A0A135SGA2"/>
<dbReference type="OrthoDB" id="4500971at2759"/>
<feature type="chain" id="PRO_5007802354" description="Fungal hydrophobin" evidence="4">
    <location>
        <begin position="18"/>
        <end position="103"/>
    </location>
</feature>
<dbReference type="EMBL" id="JFFI01002402">
    <property type="protein sequence ID" value="KXH34817.1"/>
    <property type="molecule type" value="Genomic_DNA"/>
</dbReference>
<keyword evidence="6" id="KW-1185">Reference proteome</keyword>
<evidence type="ECO:0008006" key="7">
    <source>
        <dbReference type="Google" id="ProtNLM"/>
    </source>
</evidence>
<dbReference type="Pfam" id="PF06766">
    <property type="entry name" value="Hydrophobin_2"/>
    <property type="match status" value="1"/>
</dbReference>
<proteinExistence type="inferred from homology"/>
<keyword evidence="3" id="KW-1015">Disulfide bond</keyword>
<organism evidence="5 6">
    <name type="scientific">Colletotrichum salicis</name>
    <dbReference type="NCBI Taxonomy" id="1209931"/>
    <lineage>
        <taxon>Eukaryota</taxon>
        <taxon>Fungi</taxon>
        <taxon>Dikarya</taxon>
        <taxon>Ascomycota</taxon>
        <taxon>Pezizomycotina</taxon>
        <taxon>Sordariomycetes</taxon>
        <taxon>Hypocreomycetidae</taxon>
        <taxon>Glomerellales</taxon>
        <taxon>Glomerellaceae</taxon>
        <taxon>Colletotrichum</taxon>
        <taxon>Colletotrichum acutatum species complex</taxon>
    </lineage>
</organism>
<dbReference type="SUPFAM" id="SSF101751">
    <property type="entry name" value="Hydrophobin II, HfbII"/>
    <property type="match status" value="1"/>
</dbReference>
<evidence type="ECO:0000256" key="3">
    <source>
        <dbReference type="ARBA" id="ARBA00023157"/>
    </source>
</evidence>
<sequence>MKATTVLLGLFSSLAIAAPTTPVNSPLVERLSILAPVCQGTTPLCCSSDVVGGVLSSNCVAPVTTPVTTLGFQAACLLDGNRLARCCTLTVAGLAILCKAPGT</sequence>
<dbReference type="Proteomes" id="UP000070121">
    <property type="component" value="Unassembled WGS sequence"/>
</dbReference>
<accession>A0A135SGA2</accession>
<dbReference type="PANTHER" id="PTHR42341:SF2">
    <property type="entry name" value="HYDROPHOBIN"/>
    <property type="match status" value="1"/>
</dbReference>